<dbReference type="PRINTS" id="PR00326">
    <property type="entry name" value="GTP1OBG"/>
</dbReference>
<dbReference type="InterPro" id="IPR031167">
    <property type="entry name" value="G_OBG"/>
</dbReference>
<keyword evidence="21" id="KW-1185">Reference proteome</keyword>
<sequence length="1824" mass="207283">MYIPLPYVLSNSVLTAMNSTYNFKKITVVPSAAGCVGNIDVVKWKFSFVQELKEVALSKTQRKTPTVVHRQFAISRIRAFYSRKVKFMQQTLRDKLTQIISEFPKIEDVHPFYADLMNILYDKDHYKIALGQVNTARHLIDNIAREYVRLMKYGDSLYRCKMLKRAALGRMTKMLKRRKESFDYLEQVRQHLSRLPTIDPNTRTLILCGFPNVGKSSLMNKLTRADVEVQPYAFTTKALYVGHFDYRYLRWQVIDTPGVLDQPLEERNTIEMQAITALAHLRAAVLFIMDASELCDHTVEEQVALFESIRPLFANKPVLVGLNKVDIVKRDSLNKEKAALLNKLEEESIPIFEISTVTQEGITDFKNKVALFPYLFERVASSTLQGTVPALTLQACDDLLTQRVESKLQTKKAAVESGVLNRVFVAYPTLRDDKVRPPFIPEKVLTQREAIMEGKTVEKNVSTRKLERQIELEMQDEYILDLKKHYDLKNSDEKYDVVPEIWEGHNVLDFVQGDIAAKLEAIQFEEQQRIEAGYYDEDLDSDDDETKKLLEDAEKIHQKEQYLRMKSRAKKAVEKPRAGRSIARKRERTVERLETELSDLGFDLEAKRMKNLKAEQQRQLTAKKIHVGRSQTLTALRPPSRDVQGVPDRKVCFCNSFQELNEKIPRKIWVISEDRHTKRPERWLTKVRDRFNARHAKENPTEGCSSNVHSTFSLESAESAKLIDARNVFPGYMDGKSKDTQRVKRKATSTVEVEGGAKKTRSELIATESTANATKKNDAAAEALRRVRRPWRNKVRKKAMKEAAKKRGLEEEKQNAEMKQIMNMGTTVSEKKKKRRRKKKKKKVDVQTDEVPSSSHKGSSIADAEEKLKSARFRFINEQLYTSSGEEAMKIFREDPLAFEIYHQGYRSQTKKWPFNPVNGVIQWLRTMADKKDLVVADMGCGEAKIAETLSSSMTIHSFDLVALNERVTACNMAKVPLEKDAVDVVVFCLSLMGTNLNEYIREANRILKKGGLMKVAEVASRFTSIKQFLYAIGKMGFELIEKRTTGDGYFVMMEFKKTGKVLQKRPLEQTRLIYDGDESFISAEMSLVELGWRQFTFFEKRSVMDPTNSKEKFKGLENLAACCSQSGDGFTLFGEPGGAIFKLSRKMQEYCWIAHKRSLTSIALAGNVLATVGEDEEGINSLVKLWQLDRIEKEAPFCVRVIRACPLLGVTRCPRACAVALHSSLQHFAIGFSDSSLLYHSGNVLKEKPTKWLTVVDGVMSGTGDEITGLALAWLASRSACVLYVMTSTTVQSFVICNKAVIATVMHDAKGCLRDCWSFSEETNRLVVGSAEMVHFYEAEQSLMSDVDGGRGKCHALGRSNEKVHLIAFNNYVALLTRQPSAIPSSEEVWTFVLSIYDVEGQCVAFSCALPSVSQIFLLDSTIMVLSADGTLAHLVEKHIKTKLDVLFKKNLFDLAVGVAKRSPLGSEYLPDIYTKYGDYLFQSGDVENAVKQYIETIGSLEPSYVIKKFLDGSRIKELCAYLEMLHKKGKANAQHTTILLNCYTKLGARHKIDTFIKQKLSCDVDVAVQVLRGANFTTEACRLCEENGLHDALLSIYIDDCAEYAVALAYIENMQPNLVEKYLEKYGKLLLEKLPEQTMNFLIKMITSNGKIDATHLMKMFVGDALHCSRFVELALQADGHNSQLRDIVLELRLRQWSHRSEDSPSASAKIVALIGNKDLDQALQICQMFDFAPGIVDVYTKLERPVLYVFSDRKKECSTYSLGNEATFDELIEYHMRQNNLKEIFELCELKGSPKLWIDAIIFASREENIDANALQYLLER</sequence>
<dbReference type="GO" id="GO:0006364">
    <property type="term" value="P:rRNA processing"/>
    <property type="evidence" value="ECO:0007669"/>
    <property type="project" value="UniProtKB-KW"/>
</dbReference>
<evidence type="ECO:0000256" key="1">
    <source>
        <dbReference type="ARBA" id="ARBA00004371"/>
    </source>
</evidence>
<dbReference type="InterPro" id="IPR005225">
    <property type="entry name" value="Small_GTP-bd"/>
</dbReference>
<dbReference type="SUPFAM" id="SSF52540">
    <property type="entry name" value="P-loop containing nucleoside triphosphate hydrolases"/>
    <property type="match status" value="1"/>
</dbReference>
<dbReference type="InterPro" id="IPR006073">
    <property type="entry name" value="GTP-bd"/>
</dbReference>
<keyword evidence="6" id="KW-0690">Ribosome biogenesis</keyword>
<evidence type="ECO:0000256" key="2">
    <source>
        <dbReference type="ARBA" id="ARBA00004604"/>
    </source>
</evidence>
<dbReference type="InterPro" id="IPR007823">
    <property type="entry name" value="RRP8"/>
</dbReference>
<dbReference type="Gene3D" id="1.20.120.1190">
    <property type="match status" value="1"/>
</dbReference>
<dbReference type="Pfam" id="PF23356">
    <property type="entry name" value="TPR_PEP5_VPS11"/>
    <property type="match status" value="1"/>
</dbReference>
<evidence type="ECO:0000256" key="13">
    <source>
        <dbReference type="ARBA" id="ARBA00023015"/>
    </source>
</evidence>
<dbReference type="GO" id="GO:0032259">
    <property type="term" value="P:methylation"/>
    <property type="evidence" value="ECO:0007669"/>
    <property type="project" value="UniProtKB-KW"/>
</dbReference>
<evidence type="ECO:0000256" key="8">
    <source>
        <dbReference type="ARBA" id="ARBA00022603"/>
    </source>
</evidence>
<feature type="domain" description="OBG-type G" evidence="20">
    <location>
        <begin position="203"/>
        <end position="374"/>
    </location>
</feature>
<feature type="repeat" description="CHCR" evidence="18">
    <location>
        <begin position="1495"/>
        <end position="1641"/>
    </location>
</feature>
<accession>A0A0M3HR37</accession>
<evidence type="ECO:0000313" key="22">
    <source>
        <dbReference type="WBParaSite" id="ALUE_0000468601-mRNA-1"/>
    </source>
</evidence>
<dbReference type="InterPro" id="IPR057307">
    <property type="entry name" value="PEP5_VPS11_N"/>
</dbReference>
<keyword evidence="8" id="KW-0489">Methyltransferase</keyword>
<dbReference type="InterPro" id="IPR042036">
    <property type="entry name" value="RRP8_N"/>
</dbReference>
<dbReference type="CDD" id="cd01897">
    <property type="entry name" value="NOG"/>
    <property type="match status" value="1"/>
</dbReference>
<dbReference type="SUPFAM" id="SSF48371">
    <property type="entry name" value="ARM repeat"/>
    <property type="match status" value="1"/>
</dbReference>
<dbReference type="GO" id="GO:0005730">
    <property type="term" value="C:nucleolus"/>
    <property type="evidence" value="ECO:0007669"/>
    <property type="project" value="UniProtKB-SubCell"/>
</dbReference>
<keyword evidence="14" id="KW-0342">GTP-binding</keyword>
<dbReference type="PANTHER" id="PTHR45759">
    <property type="entry name" value="NUCLEOLAR GTP-BINDING PROTEIN 1"/>
    <property type="match status" value="1"/>
</dbReference>
<proteinExistence type="inferred from homology"/>
<dbReference type="GO" id="GO:0006886">
    <property type="term" value="P:intracellular protein transport"/>
    <property type="evidence" value="ECO:0007669"/>
    <property type="project" value="UniProtKB-UniRule"/>
</dbReference>
<keyword evidence="13" id="KW-0805">Transcription regulation</keyword>
<dbReference type="InterPro" id="IPR057308">
    <property type="entry name" value="CHCR_PEP5_VPS11"/>
</dbReference>
<dbReference type="PROSITE" id="PS50236">
    <property type="entry name" value="CHCR"/>
    <property type="match status" value="1"/>
</dbReference>
<dbReference type="InterPro" id="IPR012973">
    <property type="entry name" value="NOG_C"/>
</dbReference>
<dbReference type="Gene3D" id="1.10.10.2150">
    <property type="entry name" value="Ribosomal RNA-processing protein 8, N-terminal domain"/>
    <property type="match status" value="1"/>
</dbReference>
<evidence type="ECO:0000256" key="19">
    <source>
        <dbReference type="SAM" id="MobiDB-lite"/>
    </source>
</evidence>
<keyword evidence="7" id="KW-0698">rRNA processing</keyword>
<keyword evidence="12" id="KW-0156">Chromatin regulator</keyword>
<dbReference type="FunFam" id="3.40.50.150:FF:000068">
    <property type="entry name" value="Ribosomal RNA-processing protein 8"/>
    <property type="match status" value="1"/>
</dbReference>
<evidence type="ECO:0000256" key="15">
    <source>
        <dbReference type="ARBA" id="ARBA00023163"/>
    </source>
</evidence>
<dbReference type="InterPro" id="IPR029063">
    <property type="entry name" value="SAM-dependent_MTases_sf"/>
</dbReference>
<evidence type="ECO:0000256" key="6">
    <source>
        <dbReference type="ARBA" id="ARBA00022517"/>
    </source>
</evidence>
<dbReference type="InterPro" id="IPR036322">
    <property type="entry name" value="WD40_repeat_dom_sf"/>
</dbReference>
<evidence type="ECO:0000259" key="20">
    <source>
        <dbReference type="PROSITE" id="PS51710"/>
    </source>
</evidence>
<keyword evidence="11" id="KW-0547">Nucleotide-binding</keyword>
<keyword evidence="9" id="KW-0808">Transferase</keyword>
<keyword evidence="15" id="KW-0804">Transcription</keyword>
<evidence type="ECO:0000256" key="17">
    <source>
        <dbReference type="ARBA" id="ARBA00023242"/>
    </source>
</evidence>
<dbReference type="FunFam" id="1.10.10.2150:FF:000001">
    <property type="entry name" value="Ribosomal RNA-processing protein 8"/>
    <property type="match status" value="1"/>
</dbReference>
<dbReference type="Gene3D" id="3.40.50.150">
    <property type="entry name" value="Vaccinia Virus protein VP39"/>
    <property type="match status" value="1"/>
</dbReference>
<dbReference type="SUPFAM" id="SSF53335">
    <property type="entry name" value="S-adenosyl-L-methionine-dependent methyltransferases"/>
    <property type="match status" value="1"/>
</dbReference>
<dbReference type="Gene3D" id="3.40.50.300">
    <property type="entry name" value="P-loop containing nucleotide triphosphate hydrolases"/>
    <property type="match status" value="1"/>
</dbReference>
<comment type="similarity">
    <text evidence="3">Belongs to the methyltransferase superfamily. RRP8 family.</text>
</comment>
<keyword evidence="17" id="KW-0539">Nucleus</keyword>
<dbReference type="InterPro" id="IPR010674">
    <property type="entry name" value="NOG1_Rossman_fold_dom"/>
</dbReference>
<evidence type="ECO:0000256" key="7">
    <source>
        <dbReference type="ARBA" id="ARBA00022552"/>
    </source>
</evidence>
<dbReference type="InterPro" id="IPR027417">
    <property type="entry name" value="P-loop_NTPase"/>
</dbReference>
<reference evidence="22" key="1">
    <citation type="submission" date="2016-05" db="UniProtKB">
        <authorList>
            <consortium name="WormBaseParasite"/>
        </authorList>
    </citation>
    <scope>IDENTIFICATION</scope>
</reference>
<dbReference type="GO" id="GO:0008168">
    <property type="term" value="F:methyltransferase activity"/>
    <property type="evidence" value="ECO:0007669"/>
    <property type="project" value="UniProtKB-KW"/>
</dbReference>
<protein>
    <recommendedName>
        <fullName evidence="4">Ribosomal RNA-processing protein 8</fullName>
    </recommendedName>
</protein>
<dbReference type="Pfam" id="PF05148">
    <property type="entry name" value="Methyltransf_8"/>
    <property type="match status" value="1"/>
</dbReference>
<keyword evidence="5" id="KW-0678">Repressor</keyword>
<dbReference type="GO" id="GO:0006325">
    <property type="term" value="P:chromatin organization"/>
    <property type="evidence" value="ECO:0007669"/>
    <property type="project" value="UniProtKB-KW"/>
</dbReference>
<evidence type="ECO:0000256" key="4">
    <source>
        <dbReference type="ARBA" id="ARBA00020203"/>
    </source>
</evidence>
<dbReference type="Proteomes" id="UP000036681">
    <property type="component" value="Unplaced"/>
</dbReference>
<evidence type="ECO:0000313" key="21">
    <source>
        <dbReference type="Proteomes" id="UP000036681"/>
    </source>
</evidence>
<dbReference type="Pfam" id="PF23341">
    <property type="entry name" value="PEP5_VPS11_N"/>
    <property type="match status" value="1"/>
</dbReference>
<dbReference type="Pfam" id="PF17835">
    <property type="entry name" value="NOG1_N"/>
    <property type="match status" value="1"/>
</dbReference>
<keyword evidence="10" id="KW-0949">S-adenosyl-L-methionine</keyword>
<dbReference type="SUPFAM" id="SSF50978">
    <property type="entry name" value="WD40 repeat-like"/>
    <property type="match status" value="1"/>
</dbReference>
<feature type="compositionally biased region" description="Basic and acidic residues" evidence="19">
    <location>
        <begin position="802"/>
        <end position="816"/>
    </location>
</feature>
<dbReference type="InterPro" id="IPR016024">
    <property type="entry name" value="ARM-type_fold"/>
</dbReference>
<evidence type="ECO:0000256" key="18">
    <source>
        <dbReference type="PROSITE-ProRule" id="PRU01006"/>
    </source>
</evidence>
<evidence type="ECO:0000256" key="3">
    <source>
        <dbReference type="ARBA" id="ARBA00006301"/>
    </source>
</evidence>
<keyword evidence="16" id="KW-0458">Lysosome</keyword>
<name>A0A0M3HR37_ASCLU</name>
<dbReference type="GO" id="GO:0005525">
    <property type="term" value="F:GTP binding"/>
    <property type="evidence" value="ECO:0007669"/>
    <property type="project" value="UniProtKB-KW"/>
</dbReference>
<evidence type="ECO:0000256" key="12">
    <source>
        <dbReference type="ARBA" id="ARBA00022853"/>
    </source>
</evidence>
<dbReference type="Pfam" id="PF08155">
    <property type="entry name" value="NOGCT"/>
    <property type="match status" value="1"/>
</dbReference>
<comment type="subcellular location">
    <subcellularLocation>
        <location evidence="1">Lysosome</location>
    </subcellularLocation>
    <subcellularLocation>
        <location evidence="2">Nucleus</location>
        <location evidence="2">Nucleolus</location>
    </subcellularLocation>
</comment>
<evidence type="ECO:0000256" key="16">
    <source>
        <dbReference type="ARBA" id="ARBA00023228"/>
    </source>
</evidence>
<dbReference type="InterPro" id="IPR000547">
    <property type="entry name" value="Clathrin_H-chain/VPS_repeat"/>
</dbReference>
<evidence type="ECO:0000256" key="14">
    <source>
        <dbReference type="ARBA" id="ARBA00023134"/>
    </source>
</evidence>
<organism evidence="21 22">
    <name type="scientific">Ascaris lumbricoides</name>
    <name type="common">Giant roundworm</name>
    <dbReference type="NCBI Taxonomy" id="6252"/>
    <lineage>
        <taxon>Eukaryota</taxon>
        <taxon>Metazoa</taxon>
        <taxon>Ecdysozoa</taxon>
        <taxon>Nematoda</taxon>
        <taxon>Chromadorea</taxon>
        <taxon>Rhabditida</taxon>
        <taxon>Spirurina</taxon>
        <taxon>Ascaridomorpha</taxon>
        <taxon>Ascaridoidea</taxon>
        <taxon>Ascarididae</taxon>
        <taxon>Ascaris</taxon>
    </lineage>
</organism>
<evidence type="ECO:0000256" key="10">
    <source>
        <dbReference type="ARBA" id="ARBA00022691"/>
    </source>
</evidence>
<dbReference type="GO" id="GO:0005764">
    <property type="term" value="C:lysosome"/>
    <property type="evidence" value="ECO:0007669"/>
    <property type="project" value="UniProtKB-SubCell"/>
</dbReference>
<dbReference type="WBParaSite" id="ALUE_0000468601-mRNA-1">
    <property type="protein sequence ID" value="ALUE_0000468601-mRNA-1"/>
    <property type="gene ID" value="ALUE_0000468601"/>
</dbReference>
<dbReference type="NCBIfam" id="TIGR00231">
    <property type="entry name" value="small_GTP"/>
    <property type="match status" value="1"/>
</dbReference>
<evidence type="ECO:0000256" key="5">
    <source>
        <dbReference type="ARBA" id="ARBA00022491"/>
    </source>
</evidence>
<evidence type="ECO:0000256" key="11">
    <source>
        <dbReference type="ARBA" id="ARBA00022741"/>
    </source>
</evidence>
<dbReference type="Pfam" id="PF06858">
    <property type="entry name" value="NOG1"/>
    <property type="match status" value="1"/>
</dbReference>
<feature type="compositionally biased region" description="Basic residues" evidence="19">
    <location>
        <begin position="831"/>
        <end position="843"/>
    </location>
</feature>
<dbReference type="PROSITE" id="PS51710">
    <property type="entry name" value="G_OBG"/>
    <property type="match status" value="1"/>
</dbReference>
<feature type="region of interest" description="Disordered" evidence="19">
    <location>
        <begin position="802"/>
        <end position="863"/>
    </location>
</feature>
<dbReference type="InterPro" id="IPR041623">
    <property type="entry name" value="NOG1_N"/>
</dbReference>
<dbReference type="GO" id="GO:0016192">
    <property type="term" value="P:vesicle-mediated transport"/>
    <property type="evidence" value="ECO:0007669"/>
    <property type="project" value="InterPro"/>
</dbReference>
<evidence type="ECO:0000256" key="9">
    <source>
        <dbReference type="ARBA" id="ARBA00022679"/>
    </source>
</evidence>